<dbReference type="InterPro" id="IPR000877">
    <property type="entry name" value="Prot_inh_BBI"/>
</dbReference>
<feature type="disulfide bond" evidence="6">
    <location>
        <begin position="85"/>
        <end position="93"/>
    </location>
</feature>
<dbReference type="PANTHER" id="PTHR33479">
    <property type="entry name" value="BOWMAN-BIRK TYPE BRAN TRYPSIN INHIBITOR"/>
    <property type="match status" value="1"/>
</dbReference>
<sequence length="143" mass="15999">MLHNSVRACSICKYSYINNPLERPFHSKNNTMVLKACFMLLLLLGTCTASLKLSEQGQLIKSGHHDETTDEPSESSKPCCDQCSCTKSMPPKCRCSDIRLNSCHSACKSCACTYSIPAKCFCTDINDFCYEPCKSSRDDDWDN</sequence>
<dbReference type="Proteomes" id="UP000291084">
    <property type="component" value="Chromosome 11"/>
</dbReference>
<evidence type="ECO:0000256" key="3">
    <source>
        <dbReference type="ARBA" id="ARBA00022900"/>
    </source>
</evidence>
<keyword evidence="3 7" id="KW-0722">Serine protease inhibitor</keyword>
<dbReference type="AlphaFoldDB" id="A0A0S3TBS2"/>
<evidence type="ECO:0000256" key="2">
    <source>
        <dbReference type="ARBA" id="ARBA00022690"/>
    </source>
</evidence>
<feature type="disulfide bond" evidence="6">
    <location>
        <begin position="112"/>
        <end position="120"/>
    </location>
</feature>
<dbReference type="EMBL" id="AP015044">
    <property type="protein sequence ID" value="BAU02524.1"/>
    <property type="molecule type" value="Genomic_DNA"/>
</dbReference>
<feature type="disulfide bond" evidence="6">
    <location>
        <begin position="103"/>
        <end position="110"/>
    </location>
</feature>
<dbReference type="EMBL" id="AP015044">
    <property type="protein sequence ID" value="BAU02509.1"/>
    <property type="molecule type" value="Genomic_DNA"/>
</dbReference>
<dbReference type="CDD" id="cd00023">
    <property type="entry name" value="BBI"/>
    <property type="match status" value="1"/>
</dbReference>
<feature type="disulfide bond" evidence="6">
    <location>
        <begin position="80"/>
        <end position="95"/>
    </location>
</feature>
<evidence type="ECO:0000313" key="10">
    <source>
        <dbReference type="EMBL" id="BAU02524.1"/>
    </source>
</evidence>
<evidence type="ECO:0000256" key="6">
    <source>
        <dbReference type="PIRSR" id="PIRSR600877-51"/>
    </source>
</evidence>
<evidence type="ECO:0000256" key="4">
    <source>
        <dbReference type="ARBA" id="ARBA00023157"/>
    </source>
</evidence>
<evidence type="ECO:0000256" key="5">
    <source>
        <dbReference type="PIRSR" id="PIRSR600877-50"/>
    </source>
</evidence>
<feature type="site" description="Reactive bond for trypsin" evidence="5">
    <location>
        <begin position="87"/>
        <end position="88"/>
    </location>
</feature>
<keyword evidence="4 6" id="KW-1015">Disulfide bond</keyword>
<dbReference type="SMART" id="SM00269">
    <property type="entry name" value="BowB"/>
    <property type="match status" value="1"/>
</dbReference>
<feature type="disulfide bond" evidence="6">
    <location>
        <begin position="79"/>
        <end position="133"/>
    </location>
</feature>
<feature type="disulfide bond" evidence="6">
    <location>
        <begin position="107"/>
        <end position="122"/>
    </location>
</feature>
<organism evidence="10 11">
    <name type="scientific">Vigna angularis var. angularis</name>
    <dbReference type="NCBI Taxonomy" id="157739"/>
    <lineage>
        <taxon>Eukaryota</taxon>
        <taxon>Viridiplantae</taxon>
        <taxon>Streptophyta</taxon>
        <taxon>Embryophyta</taxon>
        <taxon>Tracheophyta</taxon>
        <taxon>Spermatophyta</taxon>
        <taxon>Magnoliopsida</taxon>
        <taxon>eudicotyledons</taxon>
        <taxon>Gunneridae</taxon>
        <taxon>Pentapetalae</taxon>
        <taxon>rosids</taxon>
        <taxon>fabids</taxon>
        <taxon>Fabales</taxon>
        <taxon>Fabaceae</taxon>
        <taxon>Papilionoideae</taxon>
        <taxon>50 kb inversion clade</taxon>
        <taxon>NPAAA clade</taxon>
        <taxon>indigoferoid/millettioid clade</taxon>
        <taxon>Phaseoleae</taxon>
        <taxon>Vigna</taxon>
    </lineage>
</organism>
<evidence type="ECO:0000313" key="11">
    <source>
        <dbReference type="Proteomes" id="UP000291084"/>
    </source>
</evidence>
<dbReference type="PROSITE" id="PS00281">
    <property type="entry name" value="BOWMAN_BIRK"/>
    <property type="match status" value="1"/>
</dbReference>
<dbReference type="GO" id="GO:0005576">
    <property type="term" value="C:extracellular region"/>
    <property type="evidence" value="ECO:0007669"/>
    <property type="project" value="InterPro"/>
</dbReference>
<dbReference type="Pfam" id="PF00228">
    <property type="entry name" value="Bowman-Birk_leg"/>
    <property type="match status" value="2"/>
</dbReference>
<dbReference type="FunFam" id="2.10.69.10:FF:000001">
    <property type="entry name" value="Bowman-Birk type proteinase inhibitor"/>
    <property type="match status" value="1"/>
</dbReference>
<feature type="site" description="Reactive bond for trypsin" evidence="5">
    <location>
        <begin position="114"/>
        <end position="115"/>
    </location>
</feature>
<proteinExistence type="inferred from homology"/>
<evidence type="ECO:0000256" key="7">
    <source>
        <dbReference type="RuleBase" id="RU003856"/>
    </source>
</evidence>
<dbReference type="Gene3D" id="2.10.69.10">
    <property type="entry name" value="Cysteine Protease (Bromelain) Inhibitor, subunit H"/>
    <property type="match status" value="1"/>
</dbReference>
<reference evidence="10 11" key="1">
    <citation type="journal article" date="2015" name="Sci. Rep.">
        <title>The power of single molecule real-time sequencing technology in the de novo assembly of a eukaryotic genome.</title>
        <authorList>
            <person name="Sakai H."/>
            <person name="Naito K."/>
            <person name="Ogiso-Tanaka E."/>
            <person name="Takahashi Y."/>
            <person name="Iseki K."/>
            <person name="Muto C."/>
            <person name="Satou K."/>
            <person name="Teruya K."/>
            <person name="Shiroma A."/>
            <person name="Shimoji M."/>
            <person name="Hirano T."/>
            <person name="Itoh T."/>
            <person name="Kaga A."/>
            <person name="Tomooka N."/>
        </authorList>
    </citation>
    <scope>NUCLEOTIDE SEQUENCE [LARGE SCALE GENOMIC DNA]</scope>
    <source>
        <strain evidence="11">cv. Shumari</strain>
    </source>
</reference>
<feature type="disulfide bond" evidence="6">
    <location>
        <begin position="83"/>
        <end position="129"/>
    </location>
</feature>
<dbReference type="InterPro" id="IPR035995">
    <property type="entry name" value="Bowman-Birk_prot_inh"/>
</dbReference>
<name>A0A0S3TBS2_PHAAN</name>
<protein>
    <recommendedName>
        <fullName evidence="8">Bowman-Birk serine protease inhibitors family domain-containing protein</fullName>
    </recommendedName>
</protein>
<comment type="similarity">
    <text evidence="1 7">Belongs to the Bowman-Birk serine protease inhibitor family.</text>
</comment>
<dbReference type="PANTHER" id="PTHR33479:SF19">
    <property type="entry name" value="BOWMAN-BIRK TYPE PROTEINASE INHIBITOR C-II"/>
    <property type="match status" value="1"/>
</dbReference>
<dbReference type="GO" id="GO:0004867">
    <property type="term" value="F:serine-type endopeptidase inhibitor activity"/>
    <property type="evidence" value="ECO:0007669"/>
    <property type="project" value="UniProtKB-KW"/>
</dbReference>
<evidence type="ECO:0000256" key="1">
    <source>
        <dbReference type="ARBA" id="ARBA00008506"/>
    </source>
</evidence>
<keyword evidence="11" id="KW-1185">Reference proteome</keyword>
<dbReference type="SUPFAM" id="SSF57247">
    <property type="entry name" value="Bowman-Birk inhibitor, BBI"/>
    <property type="match status" value="1"/>
</dbReference>
<feature type="domain" description="Bowman-Birk serine protease inhibitors family" evidence="8">
    <location>
        <begin position="95"/>
        <end position="110"/>
    </location>
</feature>
<gene>
    <name evidence="10" type="primary">Vigan.11G207200</name>
    <name evidence="9" type="synonym">Vigan.11G205500</name>
    <name evidence="9" type="ORF">VIGAN_11205500</name>
    <name evidence="10" type="ORF">VIGAN_11207200</name>
</gene>
<keyword evidence="2 7" id="KW-0646">Protease inhibitor</keyword>
<accession>A0A0S3TBS2</accession>
<evidence type="ECO:0000313" key="9">
    <source>
        <dbReference type="EMBL" id="BAU02509.1"/>
    </source>
</evidence>
<evidence type="ECO:0000259" key="8">
    <source>
        <dbReference type="PROSITE" id="PS00281"/>
    </source>
</evidence>
<dbReference type="OrthoDB" id="1928998at2759"/>